<feature type="transmembrane region" description="Helical" evidence="1">
    <location>
        <begin position="77"/>
        <end position="93"/>
    </location>
</feature>
<feature type="transmembrane region" description="Helical" evidence="1">
    <location>
        <begin position="121"/>
        <end position="139"/>
    </location>
</feature>
<proteinExistence type="predicted"/>
<dbReference type="RefSeq" id="WP_137627198.1">
    <property type="nucleotide sequence ID" value="NZ_BJDJ01000001.1"/>
</dbReference>
<evidence type="ECO:0000313" key="4">
    <source>
        <dbReference type="Proteomes" id="UP001596282"/>
    </source>
</evidence>
<reference evidence="4" key="1">
    <citation type="journal article" date="2019" name="Int. J. Syst. Evol. Microbiol.">
        <title>The Global Catalogue of Microorganisms (GCM) 10K type strain sequencing project: providing services to taxonomists for standard genome sequencing and annotation.</title>
        <authorList>
            <consortium name="The Broad Institute Genomics Platform"/>
            <consortium name="The Broad Institute Genome Sequencing Center for Infectious Disease"/>
            <person name="Wu L."/>
            <person name="Ma J."/>
        </authorList>
    </citation>
    <scope>NUCLEOTIDE SEQUENCE [LARGE SCALE GENOMIC DNA]</scope>
    <source>
        <strain evidence="4">CCM 8933</strain>
    </source>
</reference>
<keyword evidence="1" id="KW-0812">Transmembrane</keyword>
<evidence type="ECO:0000256" key="1">
    <source>
        <dbReference type="SAM" id="Phobius"/>
    </source>
</evidence>
<protein>
    <submittedName>
        <fullName evidence="3">GGDEF domain-containing protein</fullName>
    </submittedName>
</protein>
<dbReference type="InterPro" id="IPR000160">
    <property type="entry name" value="GGDEF_dom"/>
</dbReference>
<dbReference type="SUPFAM" id="SSF55073">
    <property type="entry name" value="Nucleotide cyclase"/>
    <property type="match status" value="1"/>
</dbReference>
<dbReference type="EMBL" id="JBHSSC010000045">
    <property type="protein sequence ID" value="MFC6182568.1"/>
    <property type="molecule type" value="Genomic_DNA"/>
</dbReference>
<dbReference type="SMART" id="SM00267">
    <property type="entry name" value="GGDEF"/>
    <property type="match status" value="1"/>
</dbReference>
<comment type="caution">
    <text evidence="3">The sequence shown here is derived from an EMBL/GenBank/DDBJ whole genome shotgun (WGS) entry which is preliminary data.</text>
</comment>
<dbReference type="PANTHER" id="PTHR45138:SF9">
    <property type="entry name" value="DIGUANYLATE CYCLASE DGCM-RELATED"/>
    <property type="match status" value="1"/>
</dbReference>
<keyword evidence="4" id="KW-1185">Reference proteome</keyword>
<dbReference type="InterPro" id="IPR043128">
    <property type="entry name" value="Rev_trsase/Diguanyl_cyclase"/>
</dbReference>
<dbReference type="CDD" id="cd01949">
    <property type="entry name" value="GGDEF"/>
    <property type="match status" value="1"/>
</dbReference>
<dbReference type="Proteomes" id="UP001596282">
    <property type="component" value="Unassembled WGS sequence"/>
</dbReference>
<feature type="domain" description="GGDEF" evidence="2">
    <location>
        <begin position="242"/>
        <end position="376"/>
    </location>
</feature>
<dbReference type="Pfam" id="PF00990">
    <property type="entry name" value="GGDEF"/>
    <property type="match status" value="1"/>
</dbReference>
<feature type="transmembrane region" description="Helical" evidence="1">
    <location>
        <begin position="146"/>
        <end position="166"/>
    </location>
</feature>
<gene>
    <name evidence="3" type="ORF">ACFP5Y_15115</name>
</gene>
<organism evidence="3 4">
    <name type="scientific">Lactiplantibacillus daowaiensis</name>
    <dbReference type="NCBI Taxonomy" id="2559918"/>
    <lineage>
        <taxon>Bacteria</taxon>
        <taxon>Bacillati</taxon>
        <taxon>Bacillota</taxon>
        <taxon>Bacilli</taxon>
        <taxon>Lactobacillales</taxon>
        <taxon>Lactobacillaceae</taxon>
        <taxon>Lactiplantibacillus</taxon>
    </lineage>
</organism>
<dbReference type="NCBIfam" id="TIGR00254">
    <property type="entry name" value="GGDEF"/>
    <property type="match status" value="1"/>
</dbReference>
<name>A0ABW1S3X3_9LACO</name>
<feature type="transmembrane region" description="Helical" evidence="1">
    <location>
        <begin position="50"/>
        <end position="71"/>
    </location>
</feature>
<accession>A0ABW1S3X3</accession>
<evidence type="ECO:0000313" key="3">
    <source>
        <dbReference type="EMBL" id="MFC6182568.1"/>
    </source>
</evidence>
<keyword evidence="1" id="KW-1133">Transmembrane helix</keyword>
<sequence>MTWFSWQVPPFVTGVFFILGVITLYWASVNTLRIWSHERHWSISDANLEAWYGLAHMVVFVFSLQEIVVGATYSWEFMNFQLIALIFCGYFLNIRVPYYFLCPLLLAFMLFNRSLMSWESWAHAVTLVTMFVTLSVLYTKFHQYRGVFGLYLLVTIPLGGLLWFWMKLKYQFSWMTFRLEWLYYIVFVILLYLYVTMLSHDSELRQQLEWSANHDSLTTTQNFAAFTESLTYYVNKGRHHHQPLTMMMFDIDHFKQMNDTYGHSAGDQVLKQVVDVAQTVLDVNDSHVKLYRTGGEEFNVLFPNYDLATARPIVDQIFNAINHTPIRFGQQQLALSISVGVTAWSANDATARAFYERVDQHLYYSKQHGRMQITSD</sequence>
<feature type="transmembrane region" description="Helical" evidence="1">
    <location>
        <begin position="6"/>
        <end position="29"/>
    </location>
</feature>
<dbReference type="InterPro" id="IPR029787">
    <property type="entry name" value="Nucleotide_cyclase"/>
</dbReference>
<dbReference type="Gene3D" id="3.30.70.270">
    <property type="match status" value="1"/>
</dbReference>
<keyword evidence="1" id="KW-0472">Membrane</keyword>
<dbReference type="PROSITE" id="PS50887">
    <property type="entry name" value="GGDEF"/>
    <property type="match status" value="1"/>
</dbReference>
<evidence type="ECO:0000259" key="2">
    <source>
        <dbReference type="PROSITE" id="PS50887"/>
    </source>
</evidence>
<feature type="transmembrane region" description="Helical" evidence="1">
    <location>
        <begin position="181"/>
        <end position="198"/>
    </location>
</feature>
<dbReference type="InterPro" id="IPR050469">
    <property type="entry name" value="Diguanylate_Cyclase"/>
</dbReference>
<dbReference type="PANTHER" id="PTHR45138">
    <property type="entry name" value="REGULATORY COMPONENTS OF SENSORY TRANSDUCTION SYSTEM"/>
    <property type="match status" value="1"/>
</dbReference>